<evidence type="ECO:0000259" key="2">
    <source>
        <dbReference type="SMART" id="SM01027"/>
    </source>
</evidence>
<evidence type="ECO:0000313" key="3">
    <source>
        <dbReference type="EMBL" id="KAK8979066.1"/>
    </source>
</evidence>
<dbReference type="EMBL" id="JBBPBN010000105">
    <property type="protein sequence ID" value="KAK8979066.1"/>
    <property type="molecule type" value="Genomic_DNA"/>
</dbReference>
<dbReference type="InterPro" id="IPR036866">
    <property type="entry name" value="RibonucZ/Hydroxyglut_hydro"/>
</dbReference>
<dbReference type="Proteomes" id="UP001396334">
    <property type="component" value="Unassembled WGS sequence"/>
</dbReference>
<gene>
    <name evidence="3" type="ORF">V6N11_007521</name>
</gene>
<evidence type="ECO:0000256" key="1">
    <source>
        <dbReference type="SAM" id="MobiDB-lite"/>
    </source>
</evidence>
<keyword evidence="4" id="KW-1185">Reference proteome</keyword>
<feature type="compositionally biased region" description="Acidic residues" evidence="1">
    <location>
        <begin position="537"/>
        <end position="557"/>
    </location>
</feature>
<dbReference type="PANTHER" id="PTHR38393:SF1">
    <property type="entry name" value="GLUTAMYL-TRNA (GLN) AMIDOTRANSFERASE SUBUNIT C"/>
    <property type="match status" value="1"/>
</dbReference>
<feature type="region of interest" description="Disordered" evidence="1">
    <location>
        <begin position="536"/>
        <end position="628"/>
    </location>
</feature>
<dbReference type="Gene3D" id="3.60.15.10">
    <property type="entry name" value="Ribonuclease Z/Hydroxyacylglutathione hydrolase-like"/>
    <property type="match status" value="1"/>
</dbReference>
<dbReference type="Pfam" id="PF10996">
    <property type="entry name" value="Beta-Casp"/>
    <property type="match status" value="1"/>
</dbReference>
<name>A0ABR2NSI7_9ROSI</name>
<evidence type="ECO:0000313" key="4">
    <source>
        <dbReference type="Proteomes" id="UP001396334"/>
    </source>
</evidence>
<dbReference type="Gene3D" id="3.40.50.10890">
    <property type="match status" value="1"/>
</dbReference>
<reference evidence="3 4" key="1">
    <citation type="journal article" date="2024" name="G3 (Bethesda)">
        <title>Genome assembly of Hibiscus sabdariffa L. provides insights into metabolisms of medicinal natural products.</title>
        <authorList>
            <person name="Kim T."/>
        </authorList>
    </citation>
    <scope>NUCLEOTIDE SEQUENCE [LARGE SCALE GENOMIC DNA]</scope>
    <source>
        <strain evidence="3">TK-2024</strain>
        <tissue evidence="3">Old leaves</tissue>
    </source>
</reference>
<dbReference type="Pfam" id="PF07521">
    <property type="entry name" value="RMMBL"/>
    <property type="match status" value="1"/>
</dbReference>
<protein>
    <recommendedName>
        <fullName evidence="2">Beta-Casp domain-containing protein</fullName>
    </recommendedName>
</protein>
<feature type="compositionally biased region" description="Basic and acidic residues" evidence="1">
    <location>
        <begin position="558"/>
        <end position="583"/>
    </location>
</feature>
<organism evidence="3 4">
    <name type="scientific">Hibiscus sabdariffa</name>
    <name type="common">roselle</name>
    <dbReference type="NCBI Taxonomy" id="183260"/>
    <lineage>
        <taxon>Eukaryota</taxon>
        <taxon>Viridiplantae</taxon>
        <taxon>Streptophyta</taxon>
        <taxon>Embryophyta</taxon>
        <taxon>Tracheophyta</taxon>
        <taxon>Spermatophyta</taxon>
        <taxon>Magnoliopsida</taxon>
        <taxon>eudicotyledons</taxon>
        <taxon>Gunneridae</taxon>
        <taxon>Pentapetalae</taxon>
        <taxon>rosids</taxon>
        <taxon>malvids</taxon>
        <taxon>Malvales</taxon>
        <taxon>Malvaceae</taxon>
        <taxon>Malvoideae</taxon>
        <taxon>Hibiscus</taxon>
    </lineage>
</organism>
<dbReference type="InterPro" id="IPR011108">
    <property type="entry name" value="RMMBL"/>
</dbReference>
<comment type="caution">
    <text evidence="3">The sequence shown here is derived from an EMBL/GenBank/DDBJ whole genome shotgun (WGS) entry which is preliminary data.</text>
</comment>
<dbReference type="InterPro" id="IPR022712">
    <property type="entry name" value="Beta_Casp"/>
</dbReference>
<sequence>MFYAKVGDAAMVYTGDYNMTPDRHLGAAQIDRLQLDLLITESTYATTIRDSRYGREREFLKAVHNCVAAGGKVLIPTFALGRAQELCILLEDYWERMNLKVPIYFSAGLTIQANMYYKMLINWTSQKIKETNATRNAFDFKNVRNFDRSLINAPGPCVLFATPGMIVGGFSLEVFMQWAPSENNLVTLPGYCVAGTIGHKLMSGKPTKIDLDKDTQIDVRCQIHQLSFSPHTDAKGIMDLVKFLSPKHAILVHGEKPKMATLKERIQSELGIQCYCPANNETVTIPSTHYVKADASDTFIRSCLNPNFKFSTCSSVDKSYLDSNGSKAVSRLSVSDDRVSEGILVVGKGKKAKVIHQDELLNTFGEKRHEIQFAYCFPMHMTRTENIPSASDLLCGLDKCTLISRLSTILSNELSEGNILDLGEQLQVESFRVSVCLSDNCPHSFAALLRTMARRLCSRLLFFRTPKPCWLPPQPFPRSESLPNPLLSSATNHLNGGFYPNFQILRLYAREGRKNYDLFGRKTPGDEDFRKTWQKEMDEDDTLWTGSEDESDPENDETDSKTDQNSLEREIRKARQQAKDHSALIDADDSDELRSVWSGSDEEKTLWTGSEGDDDDDIPTEPYPNEASDKYIDKLFEFEEKPKYRTISELLKSENEPEELSPGKKARKLAVENALKKLKKGPDGRYTNVWEVMSDIDILIGAFENIVSGPEYEELRKGGPKKLNMEFFKDIQARMRDPNYKFSPELKLKPKSKLVPKKKWQKTQSRRRKAQKR</sequence>
<feature type="region of interest" description="Disordered" evidence="1">
    <location>
        <begin position="753"/>
        <end position="773"/>
    </location>
</feature>
<dbReference type="SUPFAM" id="SSF56281">
    <property type="entry name" value="Metallo-hydrolase/oxidoreductase"/>
    <property type="match status" value="1"/>
</dbReference>
<proteinExistence type="predicted"/>
<feature type="domain" description="Beta-Casp" evidence="2">
    <location>
        <begin position="83"/>
        <end position="201"/>
    </location>
</feature>
<dbReference type="SMART" id="SM01027">
    <property type="entry name" value="Beta-Casp"/>
    <property type="match status" value="1"/>
</dbReference>
<accession>A0ABR2NSI7</accession>
<dbReference type="PANTHER" id="PTHR38393">
    <property type="entry name" value="GLUTAMYL-TRNA (GLN) AMIDOTRANSFERASE SUBUNIT C"/>
    <property type="match status" value="1"/>
</dbReference>